<dbReference type="PANTHER" id="PTHR11645">
    <property type="entry name" value="PYRROLINE-5-CARBOXYLATE REDUCTASE"/>
    <property type="match status" value="1"/>
</dbReference>
<evidence type="ECO:0000259" key="7">
    <source>
        <dbReference type="Pfam" id="PF14748"/>
    </source>
</evidence>
<comment type="function">
    <text evidence="4">Catalyzes the reduction of 1-pyrroline-5-carboxylate (PCA) to L-proline.</text>
</comment>
<name>A0AAV4ZQ12_9HYPH</name>
<dbReference type="InterPro" id="IPR029036">
    <property type="entry name" value="P5CR_dimer"/>
</dbReference>
<dbReference type="EMBL" id="BPQO01000015">
    <property type="protein sequence ID" value="GJD89966.1"/>
    <property type="molecule type" value="Genomic_DNA"/>
</dbReference>
<proteinExistence type="inferred from homology"/>
<keyword evidence="4" id="KW-0028">Amino-acid biosynthesis</keyword>
<keyword evidence="9" id="KW-1185">Reference proteome</keyword>
<dbReference type="NCBIfam" id="TIGR00112">
    <property type="entry name" value="proC"/>
    <property type="match status" value="1"/>
</dbReference>
<dbReference type="RefSeq" id="WP_238230474.1">
    <property type="nucleotide sequence ID" value="NZ_BPQO01000015.1"/>
</dbReference>
<keyword evidence="4" id="KW-0963">Cytoplasm</keyword>
<dbReference type="GO" id="GO:0005737">
    <property type="term" value="C:cytoplasm"/>
    <property type="evidence" value="ECO:0007669"/>
    <property type="project" value="UniProtKB-SubCell"/>
</dbReference>
<keyword evidence="2 4" id="KW-0521">NADP</keyword>
<comment type="similarity">
    <text evidence="1 4">Belongs to the pyrroline-5-carboxylate reductase family.</text>
</comment>
<dbReference type="Pfam" id="PF03807">
    <property type="entry name" value="F420_oxidored"/>
    <property type="match status" value="1"/>
</dbReference>
<dbReference type="GO" id="GO:0004735">
    <property type="term" value="F:pyrroline-5-carboxylate reductase activity"/>
    <property type="evidence" value="ECO:0007669"/>
    <property type="project" value="UniProtKB-UniRule"/>
</dbReference>
<dbReference type="Pfam" id="PF14748">
    <property type="entry name" value="P5CR_dimer"/>
    <property type="match status" value="1"/>
</dbReference>
<evidence type="ECO:0000256" key="3">
    <source>
        <dbReference type="ARBA" id="ARBA00023002"/>
    </source>
</evidence>
<feature type="domain" description="Pyrroline-5-carboxylate reductase catalytic N-terminal" evidence="6">
    <location>
        <begin position="12"/>
        <end position="102"/>
    </location>
</feature>
<evidence type="ECO:0000313" key="8">
    <source>
        <dbReference type="EMBL" id="GJD89966.1"/>
    </source>
</evidence>
<comment type="pathway">
    <text evidence="4">Amino-acid biosynthesis; L-proline biosynthesis; L-proline from L-glutamate 5-semialdehyde: step 1/1.</text>
</comment>
<feature type="domain" description="Pyrroline-5-carboxylate reductase dimerisation" evidence="7">
    <location>
        <begin position="166"/>
        <end position="271"/>
    </location>
</feature>
<keyword evidence="3 4" id="KW-0560">Oxidoreductase</keyword>
<dbReference type="PANTHER" id="PTHR11645:SF0">
    <property type="entry name" value="PYRROLINE-5-CARBOXYLATE REDUCTASE 3"/>
    <property type="match status" value="1"/>
</dbReference>
<dbReference type="Gene3D" id="3.40.50.720">
    <property type="entry name" value="NAD(P)-binding Rossmann-like Domain"/>
    <property type="match status" value="1"/>
</dbReference>
<keyword evidence="4" id="KW-0641">Proline biosynthesis</keyword>
<dbReference type="InterPro" id="IPR000304">
    <property type="entry name" value="Pyrroline-COOH_reductase"/>
</dbReference>
<dbReference type="InterPro" id="IPR028939">
    <property type="entry name" value="P5C_Rdtase_cat_N"/>
</dbReference>
<dbReference type="Proteomes" id="UP001055247">
    <property type="component" value="Unassembled WGS sequence"/>
</dbReference>
<dbReference type="GO" id="GO:0055129">
    <property type="term" value="P:L-proline biosynthetic process"/>
    <property type="evidence" value="ECO:0007669"/>
    <property type="project" value="UniProtKB-UniRule"/>
</dbReference>
<dbReference type="InterPro" id="IPR036291">
    <property type="entry name" value="NAD(P)-bd_dom_sf"/>
</dbReference>
<organism evidence="8 9">
    <name type="scientific">Methylobacterium hispanicum</name>
    <dbReference type="NCBI Taxonomy" id="270350"/>
    <lineage>
        <taxon>Bacteria</taxon>
        <taxon>Pseudomonadati</taxon>
        <taxon>Pseudomonadota</taxon>
        <taxon>Alphaproteobacteria</taxon>
        <taxon>Hyphomicrobiales</taxon>
        <taxon>Methylobacteriaceae</taxon>
        <taxon>Methylobacterium</taxon>
    </lineage>
</organism>
<dbReference type="HAMAP" id="MF_01925">
    <property type="entry name" value="P5C_reductase"/>
    <property type="match status" value="1"/>
</dbReference>
<dbReference type="EC" id="1.5.1.2" evidence="4 5"/>
<gene>
    <name evidence="8" type="primary">proC_2</name>
    <name evidence="4" type="synonym">proC</name>
    <name evidence="8" type="ORF">BHAOGJBA_3500</name>
</gene>
<dbReference type="SUPFAM" id="SSF51735">
    <property type="entry name" value="NAD(P)-binding Rossmann-fold domains"/>
    <property type="match status" value="1"/>
</dbReference>
<dbReference type="PIRSF" id="PIRSF000193">
    <property type="entry name" value="Pyrrol-5-carb_rd"/>
    <property type="match status" value="1"/>
</dbReference>
<evidence type="ECO:0000259" key="6">
    <source>
        <dbReference type="Pfam" id="PF03807"/>
    </source>
</evidence>
<evidence type="ECO:0000256" key="4">
    <source>
        <dbReference type="HAMAP-Rule" id="MF_01925"/>
    </source>
</evidence>
<reference evidence="8" key="1">
    <citation type="journal article" date="2016" name="Front. Microbiol.">
        <title>Genome Sequence of the Piezophilic, Mesophilic Sulfate-Reducing Bacterium Desulfovibrio indicus J2T.</title>
        <authorList>
            <person name="Cao J."/>
            <person name="Maignien L."/>
            <person name="Shao Z."/>
            <person name="Alain K."/>
            <person name="Jebbar M."/>
        </authorList>
    </citation>
    <scope>NUCLEOTIDE SEQUENCE</scope>
    <source>
        <strain evidence="8">DSM 16372</strain>
    </source>
</reference>
<dbReference type="FunFam" id="1.10.3730.10:FF:000001">
    <property type="entry name" value="Pyrroline-5-carboxylate reductase"/>
    <property type="match status" value="1"/>
</dbReference>
<sequence length="273" mass="26738">MTAIGRLPASLTLVGAGKMGGAMLAGWLEAGLDPRAVTILDPAPSGAIAALCAERGIALNPADPALAAVMVLGIKPQGLEAAAVALSPLVGPGTLVLSILAGKTIADLKARLPGARAVVRAMPNLPASVGRGATGAVASAEVTAEQRAVAEALLSAAGLTEWLDAEAQIDAVTAVSGSGPAYVFLLVEALAEAGVAAGLAPEVAARLARATVTGSGALLEASPEDAAQLRRNVTSPGGTTAAALDVLMREDGLGRLMGEAVAAAKRRAGELSG</sequence>
<accession>A0AAV4ZQ12</accession>
<reference evidence="8" key="2">
    <citation type="submission" date="2021-08" db="EMBL/GenBank/DDBJ databases">
        <authorList>
            <person name="Tani A."/>
            <person name="Ola A."/>
            <person name="Ogura Y."/>
            <person name="Katsura K."/>
            <person name="Hayashi T."/>
        </authorList>
    </citation>
    <scope>NUCLEOTIDE SEQUENCE</scope>
    <source>
        <strain evidence="8">DSM 16372</strain>
    </source>
</reference>
<evidence type="ECO:0000256" key="2">
    <source>
        <dbReference type="ARBA" id="ARBA00022857"/>
    </source>
</evidence>
<dbReference type="AlphaFoldDB" id="A0AAV4ZQ12"/>
<evidence type="ECO:0000313" key="9">
    <source>
        <dbReference type="Proteomes" id="UP001055247"/>
    </source>
</evidence>
<comment type="catalytic activity">
    <reaction evidence="4">
        <text>L-proline + NAD(+) = (S)-1-pyrroline-5-carboxylate + NADH + 2 H(+)</text>
        <dbReference type="Rhea" id="RHEA:14105"/>
        <dbReference type="ChEBI" id="CHEBI:15378"/>
        <dbReference type="ChEBI" id="CHEBI:17388"/>
        <dbReference type="ChEBI" id="CHEBI:57540"/>
        <dbReference type="ChEBI" id="CHEBI:57945"/>
        <dbReference type="ChEBI" id="CHEBI:60039"/>
        <dbReference type="EC" id="1.5.1.2"/>
    </reaction>
</comment>
<dbReference type="SUPFAM" id="SSF48179">
    <property type="entry name" value="6-phosphogluconate dehydrogenase C-terminal domain-like"/>
    <property type="match status" value="1"/>
</dbReference>
<comment type="caution">
    <text evidence="8">The sequence shown here is derived from an EMBL/GenBank/DDBJ whole genome shotgun (WGS) entry which is preliminary data.</text>
</comment>
<protein>
    <recommendedName>
        <fullName evidence="4 5">Pyrroline-5-carboxylate reductase</fullName>
        <shortName evidence="4">P5C reductase</shortName>
        <shortName evidence="4">P5CR</shortName>
        <ecNumber evidence="4 5">1.5.1.2</ecNumber>
    </recommendedName>
    <alternativeName>
        <fullName evidence="4">PCA reductase</fullName>
    </alternativeName>
</protein>
<evidence type="ECO:0000256" key="1">
    <source>
        <dbReference type="ARBA" id="ARBA00005525"/>
    </source>
</evidence>
<dbReference type="InterPro" id="IPR008927">
    <property type="entry name" value="6-PGluconate_DH-like_C_sf"/>
</dbReference>
<dbReference type="Gene3D" id="1.10.3730.10">
    <property type="entry name" value="ProC C-terminal domain-like"/>
    <property type="match status" value="1"/>
</dbReference>
<comment type="subcellular location">
    <subcellularLocation>
        <location evidence="4">Cytoplasm</location>
    </subcellularLocation>
</comment>
<evidence type="ECO:0000256" key="5">
    <source>
        <dbReference type="NCBIfam" id="TIGR00112"/>
    </source>
</evidence>
<comment type="catalytic activity">
    <reaction evidence="4">
        <text>L-proline + NADP(+) = (S)-1-pyrroline-5-carboxylate + NADPH + 2 H(+)</text>
        <dbReference type="Rhea" id="RHEA:14109"/>
        <dbReference type="ChEBI" id="CHEBI:15378"/>
        <dbReference type="ChEBI" id="CHEBI:17388"/>
        <dbReference type="ChEBI" id="CHEBI:57783"/>
        <dbReference type="ChEBI" id="CHEBI:58349"/>
        <dbReference type="ChEBI" id="CHEBI:60039"/>
        <dbReference type="EC" id="1.5.1.2"/>
    </reaction>
</comment>